<keyword evidence="9 13" id="KW-0482">Metalloprotease</keyword>
<feature type="transmembrane region" description="Helical" evidence="11">
    <location>
        <begin position="254"/>
        <end position="273"/>
    </location>
</feature>
<dbReference type="KEGG" id="cpae:CPAST_c20430"/>
<gene>
    <name evidence="13" type="ORF">CLPA_c20430</name>
    <name evidence="14" type="ORF">CP6013_01136</name>
</gene>
<dbReference type="CDD" id="cd06163">
    <property type="entry name" value="S2P-M50_PDZ_RseP-like"/>
    <property type="match status" value="1"/>
</dbReference>
<dbReference type="PANTHER" id="PTHR42837:SF2">
    <property type="entry name" value="MEMBRANE METALLOPROTEASE ARASP2, CHLOROPLASTIC-RELATED"/>
    <property type="match status" value="1"/>
</dbReference>
<protein>
    <submittedName>
        <fullName evidence="14">Peptidase M50</fullName>
    </submittedName>
    <submittedName>
        <fullName evidence="13">Putative zinc metalloprotease CA</fullName>
    </submittedName>
</protein>
<keyword evidence="10 11" id="KW-0472">Membrane</keyword>
<reference evidence="14 15" key="3">
    <citation type="journal article" name="Genome Announc.">
        <title>Improved Draft Genome Sequence of Clostridium pasteurianum Strain ATCC 6013 (DSM 525) Using a Hybrid Next-Generation Sequencing Approach.</title>
        <authorList>
            <person name="Pyne M.E."/>
            <person name="Utturkar S."/>
            <person name="Brown S.D."/>
            <person name="Moo-Young M."/>
            <person name="Chung D.A."/>
            <person name="Chou C.P."/>
        </authorList>
    </citation>
    <scope>NUCLEOTIDE SEQUENCE [LARGE SCALE GENOMIC DNA]</scope>
    <source>
        <strain evidence="14 15">ATCC 6013</strain>
    </source>
</reference>
<dbReference type="eggNOG" id="COG0750">
    <property type="taxonomic scope" value="Bacteria"/>
</dbReference>
<evidence type="ECO:0000313" key="13">
    <source>
        <dbReference type="EMBL" id="AJA52101.1"/>
    </source>
</evidence>
<dbReference type="Pfam" id="PF02163">
    <property type="entry name" value="Peptidase_M50"/>
    <property type="match status" value="1"/>
</dbReference>
<reference evidence="14" key="2">
    <citation type="submission" date="2015-10" db="EMBL/GenBank/DDBJ databases">
        <title>Improved Draft Genome Sequence of Clostridium pasteurianum Strain ATCC 6013 (DSM 525) Using a Hybrid Next-Generation Sequencing Approach.</title>
        <authorList>
            <person name="Pyne M.E."/>
            <person name="Utturkar S.M."/>
            <person name="Brown S.D."/>
            <person name="Moo-Young M."/>
            <person name="Chung D.A."/>
            <person name="Chou P.C."/>
        </authorList>
    </citation>
    <scope>NUCLEOTIDE SEQUENCE</scope>
    <source>
        <strain evidence="14">ATCC 6013</strain>
    </source>
</reference>
<dbReference type="SMART" id="SM00228">
    <property type="entry name" value="PDZ"/>
    <property type="match status" value="1"/>
</dbReference>
<evidence type="ECO:0000256" key="7">
    <source>
        <dbReference type="ARBA" id="ARBA00022833"/>
    </source>
</evidence>
<dbReference type="InterPro" id="IPR041489">
    <property type="entry name" value="PDZ_6"/>
</dbReference>
<reference evidence="13 16" key="1">
    <citation type="journal article" date="2015" name="Genome Announc.">
        <title>Complete Genome Sequence of the Nitrogen-Fixing and Solvent-Producing Clostridium pasteurianum DSM 525.</title>
        <authorList>
            <person name="Poehlein A."/>
            <person name="Grosse-Honebrink A."/>
            <person name="Zhang Y."/>
            <person name="Minton N.P."/>
            <person name="Daniel R."/>
        </authorList>
    </citation>
    <scope>NUCLEOTIDE SEQUENCE [LARGE SCALE GENOMIC DNA]</scope>
    <source>
        <strain evidence="13">DSM 525</strain>
        <strain evidence="16">DSM 525 / ATCC 6013</strain>
    </source>
</reference>
<dbReference type="KEGG" id="cpat:CLPA_c20430"/>
<dbReference type="InterPro" id="IPR001478">
    <property type="entry name" value="PDZ"/>
</dbReference>
<keyword evidence="16" id="KW-1185">Reference proteome</keyword>
<evidence type="ECO:0000256" key="3">
    <source>
        <dbReference type="ARBA" id="ARBA00007931"/>
    </source>
</evidence>
<keyword evidence="8 11" id="KW-1133">Transmembrane helix</keyword>
<comment type="subcellular location">
    <subcellularLocation>
        <location evidence="2">Membrane</location>
        <topology evidence="2">Multi-pass membrane protein</topology>
    </subcellularLocation>
</comment>
<evidence type="ECO:0000256" key="8">
    <source>
        <dbReference type="ARBA" id="ARBA00022989"/>
    </source>
</evidence>
<dbReference type="RefSeq" id="WP_003442228.1">
    <property type="nucleotide sequence ID" value="NZ_ANZB01000002.1"/>
</dbReference>
<keyword evidence="4 13" id="KW-0645">Protease</keyword>
<feature type="transmembrane region" description="Helical" evidence="11">
    <location>
        <begin position="309"/>
        <end position="327"/>
    </location>
</feature>
<evidence type="ECO:0000256" key="1">
    <source>
        <dbReference type="ARBA" id="ARBA00001947"/>
    </source>
</evidence>
<evidence type="ECO:0000313" key="15">
    <source>
        <dbReference type="Proteomes" id="UP000028042"/>
    </source>
</evidence>
<organism evidence="13 16">
    <name type="scientific">Clostridium pasteurianum DSM 525 = ATCC 6013</name>
    <dbReference type="NCBI Taxonomy" id="1262449"/>
    <lineage>
        <taxon>Bacteria</taxon>
        <taxon>Bacillati</taxon>
        <taxon>Bacillota</taxon>
        <taxon>Clostridia</taxon>
        <taxon>Eubacteriales</taxon>
        <taxon>Clostridiaceae</taxon>
        <taxon>Clostridium</taxon>
    </lineage>
</organism>
<feature type="transmembrane region" description="Helical" evidence="11">
    <location>
        <begin position="90"/>
        <end position="117"/>
    </location>
</feature>
<accession>A0A0H3J875</accession>
<evidence type="ECO:0000313" key="14">
    <source>
        <dbReference type="EMBL" id="KRU11889.1"/>
    </source>
</evidence>
<dbReference type="EMBL" id="CP009268">
    <property type="protein sequence ID" value="AJA52101.1"/>
    <property type="molecule type" value="Genomic_DNA"/>
</dbReference>
<keyword evidence="6" id="KW-0378">Hydrolase</keyword>
<dbReference type="Gene3D" id="2.30.42.10">
    <property type="match status" value="1"/>
</dbReference>
<keyword evidence="7" id="KW-0862">Zinc</keyword>
<keyword evidence="5 11" id="KW-0812">Transmembrane</keyword>
<dbReference type="PANTHER" id="PTHR42837">
    <property type="entry name" value="REGULATOR OF SIGMA-E PROTEASE RSEP"/>
    <property type="match status" value="1"/>
</dbReference>
<dbReference type="EMBL" id="JPGY02000001">
    <property type="protein sequence ID" value="KRU11889.1"/>
    <property type="molecule type" value="Genomic_DNA"/>
</dbReference>
<dbReference type="InterPro" id="IPR008915">
    <property type="entry name" value="Peptidase_M50"/>
</dbReference>
<evidence type="ECO:0000256" key="6">
    <source>
        <dbReference type="ARBA" id="ARBA00022801"/>
    </source>
</evidence>
<dbReference type="AlphaFoldDB" id="A0A0H3J875"/>
<evidence type="ECO:0000256" key="2">
    <source>
        <dbReference type="ARBA" id="ARBA00004141"/>
    </source>
</evidence>
<evidence type="ECO:0000256" key="11">
    <source>
        <dbReference type="SAM" id="Phobius"/>
    </source>
</evidence>
<dbReference type="PATRIC" id="fig|1262449.3.peg.952"/>
<evidence type="ECO:0000313" key="16">
    <source>
        <dbReference type="Proteomes" id="UP000030905"/>
    </source>
</evidence>
<dbReference type="Proteomes" id="UP000028042">
    <property type="component" value="Unassembled WGS sequence"/>
</dbReference>
<sequence length="336" mass="36093">MYVIAAIVAFGILILIHELGHFTLAKLNGVVVEEFAIGMGPKLFGIKGKNTQYSIRILPFGGYVKMLGDQEKSDDPGAFNNKSPLQRLSIVIAGPIMNLILAVVLYCIIGGIGGFALPTVNKLVPDAPAAKAGLKTGDQLVKINGMRILTWEDFSMGVALAKDNPINLTVNQNGELKGYTLDTIKEEGTNRRIVGIYPEIVSAPTISQSIVYGFKETVSIIKQVFLSFKIIFTGGASLNDVGGPVTIIKITRQAAIAGIIPLLTIVAFLSSQLGILNLVPFPALDGSYVLICLYEIITGKPVDENKIGIINTIGFSILMAFMVLIIIKDIVFPVNF</sequence>
<evidence type="ECO:0000256" key="4">
    <source>
        <dbReference type="ARBA" id="ARBA00022670"/>
    </source>
</evidence>
<proteinExistence type="inferred from homology"/>
<dbReference type="InterPro" id="IPR036034">
    <property type="entry name" value="PDZ_sf"/>
</dbReference>
<evidence type="ECO:0000256" key="5">
    <source>
        <dbReference type="ARBA" id="ARBA00022692"/>
    </source>
</evidence>
<dbReference type="GO" id="GO:0016020">
    <property type="term" value="C:membrane"/>
    <property type="evidence" value="ECO:0007669"/>
    <property type="project" value="UniProtKB-SubCell"/>
</dbReference>
<dbReference type="GO" id="GO:0004222">
    <property type="term" value="F:metalloendopeptidase activity"/>
    <property type="evidence" value="ECO:0007669"/>
    <property type="project" value="InterPro"/>
</dbReference>
<dbReference type="SUPFAM" id="SSF50156">
    <property type="entry name" value="PDZ domain-like"/>
    <property type="match status" value="1"/>
</dbReference>
<dbReference type="PROSITE" id="PS50106">
    <property type="entry name" value="PDZ"/>
    <property type="match status" value="1"/>
</dbReference>
<feature type="domain" description="PDZ" evidence="12">
    <location>
        <begin position="120"/>
        <end position="148"/>
    </location>
</feature>
<dbReference type="Proteomes" id="UP000030905">
    <property type="component" value="Chromosome"/>
</dbReference>
<dbReference type="GeneID" id="93074194"/>
<dbReference type="InterPro" id="IPR004387">
    <property type="entry name" value="Pept_M50_Zn"/>
</dbReference>
<name>A0A0H3J875_CLOPA</name>
<dbReference type="GO" id="GO:0006508">
    <property type="term" value="P:proteolysis"/>
    <property type="evidence" value="ECO:0007669"/>
    <property type="project" value="UniProtKB-KW"/>
</dbReference>
<evidence type="ECO:0000256" key="9">
    <source>
        <dbReference type="ARBA" id="ARBA00023049"/>
    </source>
</evidence>
<evidence type="ECO:0000256" key="10">
    <source>
        <dbReference type="ARBA" id="ARBA00023136"/>
    </source>
</evidence>
<comment type="similarity">
    <text evidence="3">Belongs to the peptidase M50B family.</text>
</comment>
<evidence type="ECO:0000259" key="12">
    <source>
        <dbReference type="PROSITE" id="PS50106"/>
    </source>
</evidence>
<dbReference type="Pfam" id="PF17820">
    <property type="entry name" value="PDZ_6"/>
    <property type="match status" value="1"/>
</dbReference>
<comment type="cofactor">
    <cofactor evidence="1">
        <name>Zn(2+)</name>
        <dbReference type="ChEBI" id="CHEBI:29105"/>
    </cofactor>
</comment>